<comment type="caution">
    <text evidence="1">The sequence shown here is derived from an EMBL/GenBank/DDBJ whole genome shotgun (WGS) entry which is preliminary data.</text>
</comment>
<dbReference type="CDD" id="cd22162">
    <property type="entry name" value="F-box_AtSKIP3-like"/>
    <property type="match status" value="1"/>
</dbReference>
<dbReference type="InterPro" id="IPR036047">
    <property type="entry name" value="F-box-like_dom_sf"/>
</dbReference>
<name>A0ABQ8I448_9ROSI</name>
<gene>
    <name evidence="1" type="ORF">JRO89_XS04G0045200</name>
</gene>
<dbReference type="EMBL" id="JAFEMO010000004">
    <property type="protein sequence ID" value="KAH7571408.1"/>
    <property type="molecule type" value="Genomic_DNA"/>
</dbReference>
<keyword evidence="2" id="KW-1185">Reference proteome</keyword>
<dbReference type="Gene3D" id="1.20.1280.50">
    <property type="match status" value="1"/>
</dbReference>
<evidence type="ECO:0008006" key="3">
    <source>
        <dbReference type="Google" id="ProtNLM"/>
    </source>
</evidence>
<dbReference type="PANTHER" id="PTHR32278">
    <property type="entry name" value="F-BOX DOMAIN-CONTAINING PROTEIN"/>
    <property type="match status" value="1"/>
</dbReference>
<reference evidence="1 2" key="1">
    <citation type="submission" date="2021-02" db="EMBL/GenBank/DDBJ databases">
        <title>Plant Genome Project.</title>
        <authorList>
            <person name="Zhang R.-G."/>
        </authorList>
    </citation>
    <scope>NUCLEOTIDE SEQUENCE [LARGE SCALE GENOMIC DNA]</scope>
    <source>
        <tissue evidence="1">Leaves</tissue>
    </source>
</reference>
<evidence type="ECO:0000313" key="2">
    <source>
        <dbReference type="Proteomes" id="UP000827721"/>
    </source>
</evidence>
<protein>
    <recommendedName>
        <fullName evidence="3">F-box domain-containing protein</fullName>
    </recommendedName>
</protein>
<evidence type="ECO:0000313" key="1">
    <source>
        <dbReference type="EMBL" id="KAH7571408.1"/>
    </source>
</evidence>
<proteinExistence type="predicted"/>
<organism evidence="1 2">
    <name type="scientific">Xanthoceras sorbifolium</name>
    <dbReference type="NCBI Taxonomy" id="99658"/>
    <lineage>
        <taxon>Eukaryota</taxon>
        <taxon>Viridiplantae</taxon>
        <taxon>Streptophyta</taxon>
        <taxon>Embryophyta</taxon>
        <taxon>Tracheophyta</taxon>
        <taxon>Spermatophyta</taxon>
        <taxon>Magnoliopsida</taxon>
        <taxon>eudicotyledons</taxon>
        <taxon>Gunneridae</taxon>
        <taxon>Pentapetalae</taxon>
        <taxon>rosids</taxon>
        <taxon>malvids</taxon>
        <taxon>Sapindales</taxon>
        <taxon>Sapindaceae</taxon>
        <taxon>Xanthoceroideae</taxon>
        <taxon>Xanthoceras</taxon>
    </lineage>
</organism>
<dbReference type="Proteomes" id="UP000827721">
    <property type="component" value="Unassembled WGS sequence"/>
</dbReference>
<dbReference type="SUPFAM" id="SSF81383">
    <property type="entry name" value="F-box domain"/>
    <property type="match status" value="1"/>
</dbReference>
<sequence>MERQRQRKSVDGDHDDEASATANTGMIELPEGCIATVISFTSPRDACRLSCVNSLFKLATESDAVWDRFFPTDYRSLISNSNFCSLSSSMSKKELYLSLCHNPILIDEGKMSFQLDKLSGKKCYMVSARFPEVRELIRVRRFKSGCRGEKNALEMSVREITISNWKASLIVQGIEIKPKQSK</sequence>
<dbReference type="PANTHER" id="PTHR32278:SF111">
    <property type="entry name" value="F-BOX PROTEIN PP2-B12-RELATED"/>
    <property type="match status" value="1"/>
</dbReference>
<accession>A0ABQ8I448</accession>